<keyword evidence="1" id="KW-0472">Membrane</keyword>
<evidence type="ECO:0000313" key="2">
    <source>
        <dbReference type="EMBL" id="MFD1128675.1"/>
    </source>
</evidence>
<comment type="caution">
    <text evidence="2">The sequence shown here is derived from an EMBL/GenBank/DDBJ whole genome shotgun (WGS) entry which is preliminary data.</text>
</comment>
<dbReference type="Proteomes" id="UP001597169">
    <property type="component" value="Unassembled WGS sequence"/>
</dbReference>
<keyword evidence="1" id="KW-1133">Transmembrane helix</keyword>
<feature type="transmembrane region" description="Helical" evidence="1">
    <location>
        <begin position="27"/>
        <end position="44"/>
    </location>
</feature>
<reference evidence="3" key="1">
    <citation type="journal article" date="2019" name="Int. J. Syst. Evol. Microbiol.">
        <title>The Global Catalogue of Microorganisms (GCM) 10K type strain sequencing project: providing services to taxonomists for standard genome sequencing and annotation.</title>
        <authorList>
            <consortium name="The Broad Institute Genomics Platform"/>
            <consortium name="The Broad Institute Genome Sequencing Center for Infectious Disease"/>
            <person name="Wu L."/>
            <person name="Ma J."/>
        </authorList>
    </citation>
    <scope>NUCLEOTIDE SEQUENCE [LARGE SCALE GENOMIC DNA]</scope>
    <source>
        <strain evidence="3">CCUG 53519</strain>
    </source>
</reference>
<dbReference type="RefSeq" id="WP_251584399.1">
    <property type="nucleotide sequence ID" value="NZ_JBHTKX010000001.1"/>
</dbReference>
<dbReference type="EMBL" id="JBHTKX010000001">
    <property type="protein sequence ID" value="MFD1128675.1"/>
    <property type="molecule type" value="Genomic_DNA"/>
</dbReference>
<keyword evidence="3" id="KW-1185">Reference proteome</keyword>
<feature type="transmembrane region" description="Helical" evidence="1">
    <location>
        <begin position="184"/>
        <end position="204"/>
    </location>
</feature>
<organism evidence="2 3">
    <name type="scientific">Paenibacillus provencensis</name>
    <dbReference type="NCBI Taxonomy" id="441151"/>
    <lineage>
        <taxon>Bacteria</taxon>
        <taxon>Bacillati</taxon>
        <taxon>Bacillota</taxon>
        <taxon>Bacilli</taxon>
        <taxon>Bacillales</taxon>
        <taxon>Paenibacillaceae</taxon>
        <taxon>Paenibacillus</taxon>
    </lineage>
</organism>
<feature type="transmembrane region" description="Helical" evidence="1">
    <location>
        <begin position="53"/>
        <end position="70"/>
    </location>
</feature>
<evidence type="ECO:0000313" key="3">
    <source>
        <dbReference type="Proteomes" id="UP001597169"/>
    </source>
</evidence>
<feature type="transmembrane region" description="Helical" evidence="1">
    <location>
        <begin position="130"/>
        <end position="149"/>
    </location>
</feature>
<feature type="transmembrane region" description="Helical" evidence="1">
    <location>
        <begin position="76"/>
        <end position="93"/>
    </location>
</feature>
<sequence length="205" mass="23644">MHWIAMITMLIDHIGAVFFPEHSVLRIIGRIAFPIYAFSIFLGYKHTRNVKRYSFRLFIIAVVSQIPFMAAFNQSTLNVVWTLLASLLVLQALDKVKNEVAAVFIVFSAGFIMEISTMDYGMYGLLLVLIYRYTEGFVMVFAHLFLNIIDMLQSQIQIWSTISSLFIAFAIYKGALLRSSVPRWLWTSFYPLHLAIIGIVRIYLR</sequence>
<dbReference type="InterPro" id="IPR008875">
    <property type="entry name" value="TraX"/>
</dbReference>
<feature type="transmembrane region" description="Helical" evidence="1">
    <location>
        <begin position="156"/>
        <end position="172"/>
    </location>
</feature>
<accession>A0ABW3PV91</accession>
<protein>
    <submittedName>
        <fullName evidence="2">TraX family protein</fullName>
    </submittedName>
</protein>
<gene>
    <name evidence="2" type="ORF">ACFQ3J_10860</name>
</gene>
<evidence type="ECO:0000256" key="1">
    <source>
        <dbReference type="SAM" id="Phobius"/>
    </source>
</evidence>
<proteinExistence type="predicted"/>
<keyword evidence="1" id="KW-0812">Transmembrane</keyword>
<feature type="transmembrane region" description="Helical" evidence="1">
    <location>
        <begin position="100"/>
        <end position="118"/>
    </location>
</feature>
<dbReference type="Pfam" id="PF05857">
    <property type="entry name" value="TraX"/>
    <property type="match status" value="1"/>
</dbReference>
<name>A0ABW3PV91_9BACL</name>